<sequence>MVSFTMSIVNQVVAMPKCTYFSDCHRNGDESEGTITGKWVVSPPRHRWWYNPGGRRRWEFGGGGKLEDGID</sequence>
<dbReference type="EMBL" id="UYRS01003745">
    <property type="protein sequence ID" value="VDK26484.1"/>
    <property type="molecule type" value="Genomic_DNA"/>
</dbReference>
<dbReference type="WBParaSite" id="TASK_0000287901-mRNA-1">
    <property type="protein sequence ID" value="TASK_0000287901-mRNA-1"/>
    <property type="gene ID" value="TASK_0000287901"/>
</dbReference>
<evidence type="ECO:0000313" key="2">
    <source>
        <dbReference type="Proteomes" id="UP000282613"/>
    </source>
</evidence>
<accession>A0A0R3VZN5</accession>
<reference evidence="3" key="1">
    <citation type="submission" date="2017-02" db="UniProtKB">
        <authorList>
            <consortium name="WormBaseParasite"/>
        </authorList>
    </citation>
    <scope>IDENTIFICATION</scope>
</reference>
<reference evidence="1 2" key="2">
    <citation type="submission" date="2018-11" db="EMBL/GenBank/DDBJ databases">
        <authorList>
            <consortium name="Pathogen Informatics"/>
        </authorList>
    </citation>
    <scope>NUCLEOTIDE SEQUENCE [LARGE SCALE GENOMIC DNA]</scope>
</reference>
<dbReference type="Proteomes" id="UP000282613">
    <property type="component" value="Unassembled WGS sequence"/>
</dbReference>
<organism evidence="3">
    <name type="scientific">Taenia asiatica</name>
    <name type="common">Asian tapeworm</name>
    <dbReference type="NCBI Taxonomy" id="60517"/>
    <lineage>
        <taxon>Eukaryota</taxon>
        <taxon>Metazoa</taxon>
        <taxon>Spiralia</taxon>
        <taxon>Lophotrochozoa</taxon>
        <taxon>Platyhelminthes</taxon>
        <taxon>Cestoda</taxon>
        <taxon>Eucestoda</taxon>
        <taxon>Cyclophyllidea</taxon>
        <taxon>Taeniidae</taxon>
        <taxon>Taenia</taxon>
    </lineage>
</organism>
<keyword evidence="2" id="KW-1185">Reference proteome</keyword>
<evidence type="ECO:0000313" key="1">
    <source>
        <dbReference type="EMBL" id="VDK26484.1"/>
    </source>
</evidence>
<evidence type="ECO:0000313" key="3">
    <source>
        <dbReference type="WBParaSite" id="TASK_0000287901-mRNA-1"/>
    </source>
</evidence>
<protein>
    <submittedName>
        <fullName evidence="3">Secreted protein</fullName>
    </submittedName>
</protein>
<gene>
    <name evidence="1" type="ORF">TASK_LOCUS2880</name>
</gene>
<name>A0A0R3VZN5_TAEAS</name>
<dbReference type="AlphaFoldDB" id="A0A0R3VZN5"/>
<proteinExistence type="predicted"/>